<dbReference type="InterPro" id="IPR011990">
    <property type="entry name" value="TPR-like_helical_dom_sf"/>
</dbReference>
<keyword evidence="1" id="KW-0547">Nucleotide-binding</keyword>
<feature type="domain" description="Guanylate cyclase" evidence="3">
    <location>
        <begin position="46"/>
        <end position="178"/>
    </location>
</feature>
<keyword evidence="2" id="KW-0067">ATP-binding</keyword>
<dbReference type="Proteomes" id="UP001138708">
    <property type="component" value="Unassembled WGS sequence"/>
</dbReference>
<dbReference type="InterPro" id="IPR027417">
    <property type="entry name" value="P-loop_NTPase"/>
</dbReference>
<name>A0A9X9WM31_9PROT</name>
<dbReference type="SUPFAM" id="SSF48452">
    <property type="entry name" value="TPR-like"/>
    <property type="match status" value="2"/>
</dbReference>
<reference evidence="4" key="3">
    <citation type="journal article" date="2021" name="Syst. Appl. Microbiol.">
        <title>Roseomonas hellenica sp. nov., isolated from roots of wild-growing Alkanna tinctoria.</title>
        <authorList>
            <person name="Rat A."/>
            <person name="Naranjo H.D."/>
            <person name="Lebbe L."/>
            <person name="Cnockaert M."/>
            <person name="Krigas N."/>
            <person name="Grigoriadou K."/>
            <person name="Maloupa E."/>
            <person name="Willems A."/>
        </authorList>
    </citation>
    <scope>NUCLEOTIDE SEQUENCE</scope>
    <source>
        <strain evidence="4">LMG 31161</strain>
    </source>
</reference>
<evidence type="ECO:0000256" key="1">
    <source>
        <dbReference type="ARBA" id="ARBA00022741"/>
    </source>
</evidence>
<dbReference type="SMART" id="SM00044">
    <property type="entry name" value="CYCc"/>
    <property type="match status" value="1"/>
</dbReference>
<sequence>MPPPEDSPVCAKCATPSLTGARFCHVCGHFLGASANARTEERKALTVLFADVRGSTRLIFNEDPERARELLRPSTDAMVDAVRRFGGTVNRVQGDGVMAMFGAPVAMEQHALGACCAAVHMRDALRKVALDQRARLGVDISARIGVHSGEVVVHDVANDLAMGLDAAGAVVHIAARIEQATEPGEVWISAATLRLVEGYVTADTPRMLELRGATEPVEVYRLVAADPRRPRLQVSARRGHAPFVSRDAEMATLMATLDRSAAGQGGGVVLVGDAGCGKSRLVHEFLARQPRDNPRVMHAFCQPYDATTPLAPLATLARSHFGIAPEDDTDRVQERVEHGLRDAGTRMADSIPALVATLSRGAEQAGWRALAPDQRQRRLHTAFTGLFRHLAEERPLVLTVEDLHWADGETLAVLDRVAESLPETRQMLLLDHRPEFSRSWPSSVTALRVEPLSRENTLELIRQMLGDHVANHRLARLLAERTGGNPFFLEECISSLLEQGALVGERGAYRLVAELETLDLPDTVRSIIASRLDRLLPTDKQVAQASAIMARDVEPRILAAMLDVPDGEVLPALVRLERANLLVREIEAAEATYNFRHALIQETAYAGMLRSHRRAQHARLVEVLEGPLGDRLTNRIEALALHAARGETWTKAAHYGRQAGGKAAARSANREAVQFLEQAMEALAHLPETEEVLREAVDLRFDLRTPLFRLGQVAPLFGRLREAEEIAERLGDHERLGQLALFMSHQRWLAGDNAGAIGAAERAAAIGRSAGDRALVVRAGFQAGLGQMGLCQFAAAADSMATVAEFAEQPGYLDRFGLERPLTVVALGYRARALSELGEFQRASEAVEACQALAATVQRPFTSIFASIAEGHLRLMTGEPTAAMASLEAALDFARKAETELMIPVAEGFFGAACTAAGRWADGVRQLTAAVADADRMGFMFQQPLRLAMLAEALLADGQRAEAATQAKAARSLAERQGSRGAVAHALMVEAQLARQAGDEDGAAALAAQALEEAEALSLRPLAAQIRALSAPARF</sequence>
<dbReference type="Pfam" id="PF13191">
    <property type="entry name" value="AAA_16"/>
    <property type="match status" value="1"/>
</dbReference>
<dbReference type="InterPro" id="IPR001054">
    <property type="entry name" value="A/G_cyclase"/>
</dbReference>
<evidence type="ECO:0000256" key="2">
    <source>
        <dbReference type="ARBA" id="ARBA00022840"/>
    </source>
</evidence>
<dbReference type="PANTHER" id="PTHR16305">
    <property type="entry name" value="TESTICULAR SOLUBLE ADENYLYL CYCLASE"/>
    <property type="match status" value="1"/>
</dbReference>
<evidence type="ECO:0000313" key="6">
    <source>
        <dbReference type="Proteomes" id="UP000746741"/>
    </source>
</evidence>
<dbReference type="EMBL" id="JAAVUP010000009">
    <property type="protein sequence ID" value="NKE19280.1"/>
    <property type="molecule type" value="Genomic_DNA"/>
</dbReference>
<evidence type="ECO:0000259" key="3">
    <source>
        <dbReference type="PROSITE" id="PS50125"/>
    </source>
</evidence>
<dbReference type="SUPFAM" id="SSF55073">
    <property type="entry name" value="Nucleotide cyclase"/>
    <property type="match status" value="1"/>
</dbReference>
<dbReference type="CDD" id="cd07302">
    <property type="entry name" value="CHD"/>
    <property type="match status" value="1"/>
</dbReference>
<reference evidence="4" key="1">
    <citation type="submission" date="2020-01" db="EMBL/GenBank/DDBJ databases">
        <authorList>
            <person name="Rat A."/>
        </authorList>
    </citation>
    <scope>NUCLEOTIDE SEQUENCE</scope>
    <source>
        <strain evidence="4">LMG 31161</strain>
    </source>
</reference>
<dbReference type="GO" id="GO:0005524">
    <property type="term" value="F:ATP binding"/>
    <property type="evidence" value="ECO:0007669"/>
    <property type="project" value="UniProtKB-KW"/>
</dbReference>
<dbReference type="PANTHER" id="PTHR16305:SF28">
    <property type="entry name" value="GUANYLATE CYCLASE DOMAIN-CONTAINING PROTEIN"/>
    <property type="match status" value="1"/>
</dbReference>
<keyword evidence="6" id="KW-1185">Reference proteome</keyword>
<protein>
    <submittedName>
        <fullName evidence="4">AAA family ATPase</fullName>
    </submittedName>
</protein>
<gene>
    <name evidence="5" type="ORF">GWK15_20165</name>
    <name evidence="4" type="ORF">GXW75_19205</name>
</gene>
<dbReference type="Gene3D" id="3.30.70.1230">
    <property type="entry name" value="Nucleotide cyclase"/>
    <property type="match status" value="1"/>
</dbReference>
<dbReference type="GO" id="GO:0009190">
    <property type="term" value="P:cyclic nucleotide biosynthetic process"/>
    <property type="evidence" value="ECO:0007669"/>
    <property type="project" value="InterPro"/>
</dbReference>
<dbReference type="GO" id="GO:0005737">
    <property type="term" value="C:cytoplasm"/>
    <property type="evidence" value="ECO:0007669"/>
    <property type="project" value="TreeGrafter"/>
</dbReference>
<dbReference type="InterPro" id="IPR029787">
    <property type="entry name" value="Nucleotide_cyclase"/>
</dbReference>
<dbReference type="GO" id="GO:0035556">
    <property type="term" value="P:intracellular signal transduction"/>
    <property type="evidence" value="ECO:0007669"/>
    <property type="project" value="InterPro"/>
</dbReference>
<dbReference type="EMBL" id="JAAEDK010000052">
    <property type="protein sequence ID" value="MBR0661391.1"/>
    <property type="molecule type" value="Genomic_DNA"/>
</dbReference>
<organism evidence="4 7">
    <name type="scientific">Neoroseomonas oryzicola</name>
    <dbReference type="NCBI Taxonomy" id="535904"/>
    <lineage>
        <taxon>Bacteria</taxon>
        <taxon>Pseudomonadati</taxon>
        <taxon>Pseudomonadota</taxon>
        <taxon>Alphaproteobacteria</taxon>
        <taxon>Acetobacterales</taxon>
        <taxon>Acetobacteraceae</taxon>
        <taxon>Neoroseomonas</taxon>
    </lineage>
</organism>
<dbReference type="GO" id="GO:0004016">
    <property type="term" value="F:adenylate cyclase activity"/>
    <property type="evidence" value="ECO:0007669"/>
    <property type="project" value="UniProtKB-ARBA"/>
</dbReference>
<comment type="caution">
    <text evidence="4">The sequence shown here is derived from an EMBL/GenBank/DDBJ whole genome shotgun (WGS) entry which is preliminary data.</text>
</comment>
<dbReference type="InterPro" id="IPR041664">
    <property type="entry name" value="AAA_16"/>
</dbReference>
<evidence type="ECO:0000313" key="4">
    <source>
        <dbReference type="EMBL" id="MBR0661391.1"/>
    </source>
</evidence>
<dbReference type="RefSeq" id="WP_168043191.1">
    <property type="nucleotide sequence ID" value="NZ_JAAEDK010000052.1"/>
</dbReference>
<dbReference type="PROSITE" id="PS50125">
    <property type="entry name" value="GUANYLATE_CYCLASE_2"/>
    <property type="match status" value="1"/>
</dbReference>
<dbReference type="Gene3D" id="3.40.50.300">
    <property type="entry name" value="P-loop containing nucleotide triphosphate hydrolases"/>
    <property type="match status" value="1"/>
</dbReference>
<reference evidence="5 6" key="2">
    <citation type="submission" date="2020-02" db="EMBL/GenBank/DDBJ databases">
        <authorList>
            <person name="Sun Q."/>
            <person name="Inoue M."/>
        </authorList>
    </citation>
    <scope>NUCLEOTIDE SEQUENCE [LARGE SCALE GENOMIC DNA]</scope>
    <source>
        <strain evidence="5 6">KCTC 22478</strain>
    </source>
</reference>
<dbReference type="SUPFAM" id="SSF52540">
    <property type="entry name" value="P-loop containing nucleoside triphosphate hydrolases"/>
    <property type="match status" value="1"/>
</dbReference>
<dbReference type="Pfam" id="PF00211">
    <property type="entry name" value="Guanylate_cyc"/>
    <property type="match status" value="1"/>
</dbReference>
<proteinExistence type="predicted"/>
<dbReference type="AlphaFoldDB" id="A0A9X9WM31"/>
<dbReference type="Proteomes" id="UP000746741">
    <property type="component" value="Unassembled WGS sequence"/>
</dbReference>
<dbReference type="Gene3D" id="1.25.40.10">
    <property type="entry name" value="Tetratricopeptide repeat domain"/>
    <property type="match status" value="1"/>
</dbReference>
<accession>A0A9X9WM31</accession>
<evidence type="ECO:0000313" key="5">
    <source>
        <dbReference type="EMBL" id="NKE19280.1"/>
    </source>
</evidence>
<evidence type="ECO:0000313" key="7">
    <source>
        <dbReference type="Proteomes" id="UP001138708"/>
    </source>
</evidence>